<keyword evidence="7" id="KW-0336">GPI-anchor</keyword>
<evidence type="ECO:0000256" key="17">
    <source>
        <dbReference type="SAM" id="SignalP"/>
    </source>
</evidence>
<accession>A0A5M9JQE6</accession>
<sequence>MKFSILSLAAAATLVSAVEFAGQPACASPCISQAISQGTNCNIEDIGCQCDPANLAGISTAVIPCIVTACTGAGELQQASEAGPSQCSIFSAQGATTAGTTSTSSAESTSESSSASPASTTSSGPTSTTSSGTASTTSSGATSTSTSGTETGTVTRLLPPLRLLGRRREPRLLPPLPSLATKRLRRVHPQSTTASEVTQNAAQSVGLGVGAMLGLVAGMVAAL</sequence>
<evidence type="ECO:0000256" key="10">
    <source>
        <dbReference type="ARBA" id="ARBA00023004"/>
    </source>
</evidence>
<comment type="caution">
    <text evidence="19">The sequence shown here is derived from an EMBL/GenBank/DDBJ whole genome shotgun (WGS) entry which is preliminary data.</text>
</comment>
<protein>
    <recommendedName>
        <fullName evidence="18">CFEM domain-containing protein</fullName>
    </recommendedName>
</protein>
<feature type="disulfide bond" evidence="15">
    <location>
        <begin position="41"/>
        <end position="48"/>
    </location>
</feature>
<dbReference type="GO" id="GO:0046872">
    <property type="term" value="F:metal ion binding"/>
    <property type="evidence" value="ECO:0007669"/>
    <property type="project" value="UniProtKB-UniRule"/>
</dbReference>
<feature type="compositionally biased region" description="Low complexity" evidence="16">
    <location>
        <begin position="98"/>
        <end position="163"/>
    </location>
</feature>
<evidence type="ECO:0000256" key="9">
    <source>
        <dbReference type="ARBA" id="ARBA00022729"/>
    </source>
</evidence>
<name>A0A5M9JQE6_MONFR</name>
<keyword evidence="11" id="KW-0472">Membrane</keyword>
<proteinExistence type="inferred from homology"/>
<keyword evidence="12 15" id="KW-1015">Disulfide bond</keyword>
<evidence type="ECO:0000313" key="20">
    <source>
        <dbReference type="Proteomes" id="UP000322873"/>
    </source>
</evidence>
<evidence type="ECO:0000256" key="12">
    <source>
        <dbReference type="ARBA" id="ARBA00023157"/>
    </source>
</evidence>
<reference evidence="19 20" key="1">
    <citation type="submission" date="2019-06" db="EMBL/GenBank/DDBJ databases">
        <title>Genome Sequence of the Brown Rot Fungal Pathogen Monilinia fructicola.</title>
        <authorList>
            <person name="De Miccolis Angelini R.M."/>
            <person name="Landi L."/>
            <person name="Abate D."/>
            <person name="Pollastro S."/>
            <person name="Romanazzi G."/>
            <person name="Faretra F."/>
        </authorList>
    </citation>
    <scope>NUCLEOTIDE SEQUENCE [LARGE SCALE GENOMIC DNA]</scope>
    <source>
        <strain evidence="19 20">Mfrc123</strain>
    </source>
</reference>
<evidence type="ECO:0000256" key="5">
    <source>
        <dbReference type="ARBA" id="ARBA00022525"/>
    </source>
</evidence>
<keyword evidence="20" id="KW-1185">Reference proteome</keyword>
<dbReference type="InterPro" id="IPR051735">
    <property type="entry name" value="CFEM_domain"/>
</dbReference>
<keyword evidence="10 15" id="KW-0408">Iron</keyword>
<evidence type="ECO:0000256" key="13">
    <source>
        <dbReference type="ARBA" id="ARBA00023180"/>
    </source>
</evidence>
<feature type="binding site" description="axial binding residue" evidence="15">
    <location>
        <position position="45"/>
    </location>
    <ligand>
        <name>heme</name>
        <dbReference type="ChEBI" id="CHEBI:30413"/>
    </ligand>
    <ligandPart>
        <name>Fe</name>
        <dbReference type="ChEBI" id="CHEBI:18248"/>
    </ligandPart>
</feature>
<dbReference type="InterPro" id="IPR008427">
    <property type="entry name" value="Extracellular_membr_CFEM_dom"/>
</dbReference>
<dbReference type="PANTHER" id="PTHR37928">
    <property type="entry name" value="CFEM DOMAIN PROTEIN (AFU_ORTHOLOGUE AFUA_6G14090)"/>
    <property type="match status" value="1"/>
</dbReference>
<feature type="chain" id="PRO_5024316249" description="CFEM domain-containing protein" evidence="17">
    <location>
        <begin position="18"/>
        <end position="223"/>
    </location>
</feature>
<keyword evidence="6 15" id="KW-0349">Heme</keyword>
<dbReference type="GO" id="GO:0005886">
    <property type="term" value="C:plasma membrane"/>
    <property type="evidence" value="ECO:0007669"/>
    <property type="project" value="UniProtKB-SubCell"/>
</dbReference>
<dbReference type="EMBL" id="VICG01000007">
    <property type="protein sequence ID" value="KAA8570026.1"/>
    <property type="molecule type" value="Genomic_DNA"/>
</dbReference>
<evidence type="ECO:0000256" key="11">
    <source>
        <dbReference type="ARBA" id="ARBA00023136"/>
    </source>
</evidence>
<evidence type="ECO:0000256" key="7">
    <source>
        <dbReference type="ARBA" id="ARBA00022622"/>
    </source>
</evidence>
<evidence type="ECO:0000256" key="6">
    <source>
        <dbReference type="ARBA" id="ARBA00022617"/>
    </source>
</evidence>
<keyword evidence="5" id="KW-0964">Secreted</keyword>
<evidence type="ECO:0000256" key="4">
    <source>
        <dbReference type="ARBA" id="ARBA00022475"/>
    </source>
</evidence>
<comment type="subcellular location">
    <subcellularLocation>
        <location evidence="1">Cell membrane</location>
        <topology evidence="1">Lipid-anchor</topology>
        <topology evidence="1">GPI-anchor</topology>
    </subcellularLocation>
    <subcellularLocation>
        <location evidence="2">Secreted</location>
    </subcellularLocation>
</comment>
<dbReference type="GO" id="GO:0098552">
    <property type="term" value="C:side of membrane"/>
    <property type="evidence" value="ECO:0007669"/>
    <property type="project" value="UniProtKB-KW"/>
</dbReference>
<dbReference type="VEuPathDB" id="FungiDB:MFRU_005g01880"/>
<dbReference type="PROSITE" id="PS52012">
    <property type="entry name" value="CFEM"/>
    <property type="match status" value="1"/>
</dbReference>
<dbReference type="SMART" id="SM00747">
    <property type="entry name" value="CFEM"/>
    <property type="match status" value="1"/>
</dbReference>
<evidence type="ECO:0000259" key="18">
    <source>
        <dbReference type="PROSITE" id="PS52012"/>
    </source>
</evidence>
<comment type="similarity">
    <text evidence="3">Belongs to the RBT5 family.</text>
</comment>
<keyword evidence="14" id="KW-0449">Lipoprotein</keyword>
<evidence type="ECO:0000256" key="14">
    <source>
        <dbReference type="ARBA" id="ARBA00023288"/>
    </source>
</evidence>
<evidence type="ECO:0000256" key="2">
    <source>
        <dbReference type="ARBA" id="ARBA00004613"/>
    </source>
</evidence>
<keyword evidence="13" id="KW-0325">Glycoprotein</keyword>
<dbReference type="Pfam" id="PF05730">
    <property type="entry name" value="CFEM"/>
    <property type="match status" value="1"/>
</dbReference>
<feature type="region of interest" description="Disordered" evidence="16">
    <location>
        <begin position="98"/>
        <end position="174"/>
    </location>
</feature>
<comment type="caution">
    <text evidence="15">Lacks conserved residue(s) required for the propagation of feature annotation.</text>
</comment>
<gene>
    <name evidence="19" type="ORF">EYC84_002363</name>
</gene>
<evidence type="ECO:0000256" key="1">
    <source>
        <dbReference type="ARBA" id="ARBA00004609"/>
    </source>
</evidence>
<evidence type="ECO:0000256" key="16">
    <source>
        <dbReference type="SAM" id="MobiDB-lite"/>
    </source>
</evidence>
<keyword evidence="4" id="KW-1003">Cell membrane</keyword>
<dbReference type="PANTHER" id="PTHR37928:SF2">
    <property type="entry name" value="GPI ANCHORED CFEM DOMAIN PROTEIN (AFU_ORTHOLOGUE AFUA_6G10580)"/>
    <property type="match status" value="1"/>
</dbReference>
<feature type="signal peptide" evidence="17">
    <location>
        <begin position="1"/>
        <end position="17"/>
    </location>
</feature>
<keyword evidence="8 15" id="KW-0479">Metal-binding</keyword>
<feature type="domain" description="CFEM" evidence="18">
    <location>
        <begin position="1"/>
        <end position="114"/>
    </location>
</feature>
<dbReference type="Proteomes" id="UP000322873">
    <property type="component" value="Unassembled WGS sequence"/>
</dbReference>
<keyword evidence="9 17" id="KW-0732">Signal</keyword>
<evidence type="ECO:0000256" key="8">
    <source>
        <dbReference type="ARBA" id="ARBA00022723"/>
    </source>
</evidence>
<dbReference type="GO" id="GO:0005576">
    <property type="term" value="C:extracellular region"/>
    <property type="evidence" value="ECO:0007669"/>
    <property type="project" value="UniProtKB-SubCell"/>
</dbReference>
<evidence type="ECO:0000256" key="15">
    <source>
        <dbReference type="PROSITE-ProRule" id="PRU01356"/>
    </source>
</evidence>
<evidence type="ECO:0000256" key="3">
    <source>
        <dbReference type="ARBA" id="ARBA00010031"/>
    </source>
</evidence>
<evidence type="ECO:0000313" key="19">
    <source>
        <dbReference type="EMBL" id="KAA8570026.1"/>
    </source>
</evidence>
<dbReference type="AlphaFoldDB" id="A0A5M9JQE6"/>
<organism evidence="19 20">
    <name type="scientific">Monilinia fructicola</name>
    <name type="common">Brown rot fungus</name>
    <name type="synonym">Ciboria fructicola</name>
    <dbReference type="NCBI Taxonomy" id="38448"/>
    <lineage>
        <taxon>Eukaryota</taxon>
        <taxon>Fungi</taxon>
        <taxon>Dikarya</taxon>
        <taxon>Ascomycota</taxon>
        <taxon>Pezizomycotina</taxon>
        <taxon>Leotiomycetes</taxon>
        <taxon>Helotiales</taxon>
        <taxon>Sclerotiniaceae</taxon>
        <taxon>Monilinia</taxon>
    </lineage>
</organism>